<dbReference type="EMBL" id="CAJVPZ010041673">
    <property type="protein sequence ID" value="CAG8762192.1"/>
    <property type="molecule type" value="Genomic_DNA"/>
</dbReference>
<feature type="non-terminal residue" evidence="1">
    <location>
        <position position="77"/>
    </location>
</feature>
<evidence type="ECO:0000313" key="1">
    <source>
        <dbReference type="EMBL" id="CAG8762192.1"/>
    </source>
</evidence>
<dbReference type="Proteomes" id="UP000789396">
    <property type="component" value="Unassembled WGS sequence"/>
</dbReference>
<sequence length="77" mass="8509">MTNLEKSLSESAVVERPTSIISSNVIDIESSTKAEENHNYNGLDDSSKVINEAATYGSLCNFGDLPYWCQDNRHIVS</sequence>
<organism evidence="1 2">
    <name type="scientific">Racocetra fulgida</name>
    <dbReference type="NCBI Taxonomy" id="60492"/>
    <lineage>
        <taxon>Eukaryota</taxon>
        <taxon>Fungi</taxon>
        <taxon>Fungi incertae sedis</taxon>
        <taxon>Mucoromycota</taxon>
        <taxon>Glomeromycotina</taxon>
        <taxon>Glomeromycetes</taxon>
        <taxon>Diversisporales</taxon>
        <taxon>Gigasporaceae</taxon>
        <taxon>Racocetra</taxon>
    </lineage>
</organism>
<dbReference type="AlphaFoldDB" id="A0A9N9J263"/>
<name>A0A9N9J263_9GLOM</name>
<gene>
    <name evidence="1" type="ORF">RFULGI_LOCUS14393</name>
</gene>
<dbReference type="OrthoDB" id="529367at2759"/>
<accession>A0A9N9J263</accession>
<protein>
    <submittedName>
        <fullName evidence="1">836_t:CDS:1</fullName>
    </submittedName>
</protein>
<evidence type="ECO:0000313" key="2">
    <source>
        <dbReference type="Proteomes" id="UP000789396"/>
    </source>
</evidence>
<proteinExistence type="predicted"/>
<comment type="caution">
    <text evidence="1">The sequence shown here is derived from an EMBL/GenBank/DDBJ whole genome shotgun (WGS) entry which is preliminary data.</text>
</comment>
<reference evidence="1" key="1">
    <citation type="submission" date="2021-06" db="EMBL/GenBank/DDBJ databases">
        <authorList>
            <person name="Kallberg Y."/>
            <person name="Tangrot J."/>
            <person name="Rosling A."/>
        </authorList>
    </citation>
    <scope>NUCLEOTIDE SEQUENCE</scope>
    <source>
        <strain evidence="1">IN212</strain>
    </source>
</reference>
<keyword evidence="2" id="KW-1185">Reference proteome</keyword>